<dbReference type="Gene3D" id="3.10.450.50">
    <property type="match status" value="1"/>
</dbReference>
<reference evidence="2 3" key="1">
    <citation type="submission" date="2019-10" db="EMBL/GenBank/DDBJ databases">
        <title>Glaciimonas soli sp. nov., a psychrophilic bacterium isolated from the forest soil of a high elevation mountain in Taiwan.</title>
        <authorList>
            <person name="Wang L.-T."/>
            <person name="Shieh W.Y."/>
        </authorList>
    </citation>
    <scope>NUCLEOTIDE SEQUENCE [LARGE SCALE GENOMIC DNA]</scope>
    <source>
        <strain evidence="2 3">GS1</strain>
    </source>
</reference>
<dbReference type="OrthoDB" id="1115105at2"/>
<organism evidence="2 3">
    <name type="scientific">Glaciimonas soli</name>
    <dbReference type="NCBI Taxonomy" id="2590999"/>
    <lineage>
        <taxon>Bacteria</taxon>
        <taxon>Pseudomonadati</taxon>
        <taxon>Pseudomonadota</taxon>
        <taxon>Betaproteobacteria</taxon>
        <taxon>Burkholderiales</taxon>
        <taxon>Oxalobacteraceae</taxon>
        <taxon>Glaciimonas</taxon>
    </lineage>
</organism>
<evidence type="ECO:0000259" key="1">
    <source>
        <dbReference type="Pfam" id="PF12680"/>
    </source>
</evidence>
<dbReference type="AlphaFoldDB" id="A0A843YP46"/>
<feature type="domain" description="SnoaL-like" evidence="1">
    <location>
        <begin position="12"/>
        <end position="105"/>
    </location>
</feature>
<dbReference type="EMBL" id="WINI01000001">
    <property type="protein sequence ID" value="MQQ99756.1"/>
    <property type="molecule type" value="Genomic_DNA"/>
</dbReference>
<dbReference type="InterPro" id="IPR037401">
    <property type="entry name" value="SnoaL-like"/>
</dbReference>
<name>A0A843YP46_9BURK</name>
<proteinExistence type="predicted"/>
<dbReference type="RefSeq" id="WP_153233300.1">
    <property type="nucleotide sequence ID" value="NZ_WINI01000001.1"/>
</dbReference>
<dbReference type="SUPFAM" id="SSF54427">
    <property type="entry name" value="NTF2-like"/>
    <property type="match status" value="1"/>
</dbReference>
<dbReference type="Proteomes" id="UP000451565">
    <property type="component" value="Unassembled WGS sequence"/>
</dbReference>
<evidence type="ECO:0000313" key="2">
    <source>
        <dbReference type="EMBL" id="MQQ99756.1"/>
    </source>
</evidence>
<dbReference type="Pfam" id="PF12680">
    <property type="entry name" value="SnoaL_2"/>
    <property type="match status" value="1"/>
</dbReference>
<gene>
    <name evidence="2" type="ORF">GEV47_03530</name>
</gene>
<dbReference type="InterPro" id="IPR032710">
    <property type="entry name" value="NTF2-like_dom_sf"/>
</dbReference>
<accession>A0A843YP46</accession>
<protein>
    <submittedName>
        <fullName evidence="2">Nuclear transport factor 2 family protein</fullName>
    </submittedName>
</protein>
<evidence type="ECO:0000313" key="3">
    <source>
        <dbReference type="Proteomes" id="UP000451565"/>
    </source>
</evidence>
<keyword evidence="3" id="KW-1185">Reference proteome</keyword>
<sequence>MTQLDALLCWFSELTPATIKHAERFYQPDAHFKDPFNDVRGIAAIEAIFTHMFATTENPRFDITQKIAQDQQAFVTWTFHFSLKGKAYAIEGVSHLLFCSDGLVTMHRDYWDTNEELFQKLPLIGGPVRWLRNQFMTPKKK</sequence>
<comment type="caution">
    <text evidence="2">The sequence shown here is derived from an EMBL/GenBank/DDBJ whole genome shotgun (WGS) entry which is preliminary data.</text>
</comment>